<evidence type="ECO:0000313" key="2">
    <source>
        <dbReference type="EMBL" id="GMR47493.1"/>
    </source>
</evidence>
<feature type="compositionally biased region" description="Basic and acidic residues" evidence="1">
    <location>
        <begin position="59"/>
        <end position="71"/>
    </location>
</feature>
<protein>
    <submittedName>
        <fullName evidence="2">Uncharacterized protein</fullName>
    </submittedName>
</protein>
<gene>
    <name evidence="2" type="ORF">PMAYCL1PPCAC_17688</name>
</gene>
<accession>A0AAN5CN54</accession>
<organism evidence="2 3">
    <name type="scientific">Pristionchus mayeri</name>
    <dbReference type="NCBI Taxonomy" id="1317129"/>
    <lineage>
        <taxon>Eukaryota</taxon>
        <taxon>Metazoa</taxon>
        <taxon>Ecdysozoa</taxon>
        <taxon>Nematoda</taxon>
        <taxon>Chromadorea</taxon>
        <taxon>Rhabditida</taxon>
        <taxon>Rhabditina</taxon>
        <taxon>Diplogasteromorpha</taxon>
        <taxon>Diplogasteroidea</taxon>
        <taxon>Neodiplogasteridae</taxon>
        <taxon>Pristionchus</taxon>
    </lineage>
</organism>
<dbReference type="AlphaFoldDB" id="A0AAN5CN54"/>
<sequence length="116" mass="12882">TVPPAPSPSTLESEFSLWVRTGIVRVSVVTTTRARRLSLRDLIRRTGVSLTATAATEPSSDRRDTVTEELSRTPSSEDPPKESPHRFPSNFPTHICQFLCTSGTIRLLYKIINISD</sequence>
<evidence type="ECO:0000313" key="3">
    <source>
        <dbReference type="Proteomes" id="UP001328107"/>
    </source>
</evidence>
<feature type="non-terminal residue" evidence="2">
    <location>
        <position position="116"/>
    </location>
</feature>
<keyword evidence="3" id="KW-1185">Reference proteome</keyword>
<proteinExistence type="predicted"/>
<feature type="region of interest" description="Disordered" evidence="1">
    <location>
        <begin position="52"/>
        <end position="91"/>
    </location>
</feature>
<dbReference type="Proteomes" id="UP001328107">
    <property type="component" value="Unassembled WGS sequence"/>
</dbReference>
<name>A0AAN5CN54_9BILA</name>
<evidence type="ECO:0000256" key="1">
    <source>
        <dbReference type="SAM" id="MobiDB-lite"/>
    </source>
</evidence>
<dbReference type="EMBL" id="BTRK01000004">
    <property type="protein sequence ID" value="GMR47493.1"/>
    <property type="molecule type" value="Genomic_DNA"/>
</dbReference>
<reference evidence="3" key="1">
    <citation type="submission" date="2022-10" db="EMBL/GenBank/DDBJ databases">
        <title>Genome assembly of Pristionchus species.</title>
        <authorList>
            <person name="Yoshida K."/>
            <person name="Sommer R.J."/>
        </authorList>
    </citation>
    <scope>NUCLEOTIDE SEQUENCE [LARGE SCALE GENOMIC DNA]</scope>
    <source>
        <strain evidence="3">RS5460</strain>
    </source>
</reference>
<comment type="caution">
    <text evidence="2">The sequence shown here is derived from an EMBL/GenBank/DDBJ whole genome shotgun (WGS) entry which is preliminary data.</text>
</comment>
<feature type="non-terminal residue" evidence="2">
    <location>
        <position position="1"/>
    </location>
</feature>